<sequence>MILPRLPLSCSRVLNDDPEDSEVRLVDLLKLQET</sequence>
<organism evidence="1">
    <name type="scientific">Arundo donax</name>
    <name type="common">Giant reed</name>
    <name type="synonym">Donax arundinaceus</name>
    <dbReference type="NCBI Taxonomy" id="35708"/>
    <lineage>
        <taxon>Eukaryota</taxon>
        <taxon>Viridiplantae</taxon>
        <taxon>Streptophyta</taxon>
        <taxon>Embryophyta</taxon>
        <taxon>Tracheophyta</taxon>
        <taxon>Spermatophyta</taxon>
        <taxon>Magnoliopsida</taxon>
        <taxon>Liliopsida</taxon>
        <taxon>Poales</taxon>
        <taxon>Poaceae</taxon>
        <taxon>PACMAD clade</taxon>
        <taxon>Arundinoideae</taxon>
        <taxon>Arundineae</taxon>
        <taxon>Arundo</taxon>
    </lineage>
</organism>
<dbReference type="EMBL" id="GBRH01250321">
    <property type="protein sequence ID" value="JAD47574.1"/>
    <property type="molecule type" value="Transcribed_RNA"/>
</dbReference>
<accession>A0A0A9A7E1</accession>
<evidence type="ECO:0000313" key="1">
    <source>
        <dbReference type="EMBL" id="JAD47574.1"/>
    </source>
</evidence>
<reference evidence="1" key="2">
    <citation type="journal article" date="2015" name="Data Brief">
        <title>Shoot transcriptome of the giant reed, Arundo donax.</title>
        <authorList>
            <person name="Barrero R.A."/>
            <person name="Guerrero F.D."/>
            <person name="Moolhuijzen P."/>
            <person name="Goolsby J.A."/>
            <person name="Tidwell J."/>
            <person name="Bellgard S.E."/>
            <person name="Bellgard M.I."/>
        </authorList>
    </citation>
    <scope>NUCLEOTIDE SEQUENCE</scope>
    <source>
        <tissue evidence="1">Shoot tissue taken approximately 20 cm above the soil surface</tissue>
    </source>
</reference>
<name>A0A0A9A7E1_ARUDO</name>
<dbReference type="AlphaFoldDB" id="A0A0A9A7E1"/>
<reference evidence="1" key="1">
    <citation type="submission" date="2014-09" db="EMBL/GenBank/DDBJ databases">
        <authorList>
            <person name="Magalhaes I.L.F."/>
            <person name="Oliveira U."/>
            <person name="Santos F.R."/>
            <person name="Vidigal T.H.D.A."/>
            <person name="Brescovit A.D."/>
            <person name="Santos A.J."/>
        </authorList>
    </citation>
    <scope>NUCLEOTIDE SEQUENCE</scope>
    <source>
        <tissue evidence="1">Shoot tissue taken approximately 20 cm above the soil surface</tissue>
    </source>
</reference>
<protein>
    <submittedName>
        <fullName evidence="1">Uncharacterized protein</fullName>
    </submittedName>
</protein>
<proteinExistence type="predicted"/>